<evidence type="ECO:0000313" key="3">
    <source>
        <dbReference type="Proteomes" id="UP000030700"/>
    </source>
</evidence>
<keyword evidence="3" id="KW-1185">Reference proteome</keyword>
<dbReference type="AlphaFoldDB" id="A0A081BNT2"/>
<sequence length="197" mass="21773">MKKYAMLFLLLLTCSAYAQDAPPVGDYGTRNDIFGAPAFEFSQINGEFAFLAGGRFGWIINHQYVIGAEGYWLANDVPGPSTSSGQKPDLAMGFGGLTLEYIISPYNAVHFSVSNLIGLGAVRYDYIAADDNDDTYWVDEPMLNVYFRITEYFKIGVGVGYRYVADVDLERLENEDLSGFVGKISLNFGTYGKTLIP</sequence>
<evidence type="ECO:0008006" key="4">
    <source>
        <dbReference type="Google" id="ProtNLM"/>
    </source>
</evidence>
<gene>
    <name evidence="2" type="ORF">U14_03295</name>
</gene>
<organism evidence="2">
    <name type="scientific">Candidatus Moduliflexus flocculans</name>
    <dbReference type="NCBI Taxonomy" id="1499966"/>
    <lineage>
        <taxon>Bacteria</taxon>
        <taxon>Candidatus Moduliflexota</taxon>
        <taxon>Candidatus Moduliflexia</taxon>
        <taxon>Candidatus Moduliflexales</taxon>
        <taxon>Candidatus Moduliflexaceae</taxon>
    </lineage>
</organism>
<keyword evidence="1" id="KW-0732">Signal</keyword>
<dbReference type="HOGENOM" id="CLU_1212865_0_0_0"/>
<evidence type="ECO:0000256" key="1">
    <source>
        <dbReference type="SAM" id="SignalP"/>
    </source>
</evidence>
<feature type="signal peptide" evidence="1">
    <location>
        <begin position="1"/>
        <end position="18"/>
    </location>
</feature>
<dbReference type="STRING" id="1499966.U14_03295"/>
<accession>A0A081BNT2</accession>
<reference evidence="2" key="1">
    <citation type="journal article" date="2015" name="PeerJ">
        <title>First genomic representation of candidate bacterial phylum KSB3 points to enhanced environmental sensing as a trigger of wastewater bulking.</title>
        <authorList>
            <person name="Sekiguchi Y."/>
            <person name="Ohashi A."/>
            <person name="Parks D.H."/>
            <person name="Yamauchi T."/>
            <person name="Tyson G.W."/>
            <person name="Hugenholtz P."/>
        </authorList>
    </citation>
    <scope>NUCLEOTIDE SEQUENCE [LARGE SCALE GENOMIC DNA]</scope>
</reference>
<evidence type="ECO:0000313" key="2">
    <source>
        <dbReference type="EMBL" id="GAK52048.1"/>
    </source>
</evidence>
<name>A0A081BNT2_9BACT</name>
<dbReference type="EMBL" id="DF820458">
    <property type="protein sequence ID" value="GAK52048.1"/>
    <property type="molecule type" value="Genomic_DNA"/>
</dbReference>
<feature type="chain" id="PRO_5001755194" description="Outer membrane protein beta-barrel domain-containing protein" evidence="1">
    <location>
        <begin position="19"/>
        <end position="197"/>
    </location>
</feature>
<protein>
    <recommendedName>
        <fullName evidence="4">Outer membrane protein beta-barrel domain-containing protein</fullName>
    </recommendedName>
</protein>
<proteinExistence type="predicted"/>
<dbReference type="Proteomes" id="UP000030700">
    <property type="component" value="Unassembled WGS sequence"/>
</dbReference>